<feature type="compositionally biased region" description="Basic and acidic residues" evidence="1">
    <location>
        <begin position="140"/>
        <end position="150"/>
    </location>
</feature>
<feature type="compositionally biased region" description="Polar residues" evidence="1">
    <location>
        <begin position="45"/>
        <end position="56"/>
    </location>
</feature>
<protein>
    <submittedName>
        <fullName evidence="3">Ubiquitin C-terminal hydrolase</fullName>
    </submittedName>
</protein>
<dbReference type="GO" id="GO:0016579">
    <property type="term" value="P:protein deubiquitination"/>
    <property type="evidence" value="ECO:0007669"/>
    <property type="project" value="InterPro"/>
</dbReference>
<dbReference type="InterPro" id="IPR001394">
    <property type="entry name" value="Peptidase_C19_UCH"/>
</dbReference>
<dbReference type="Gene3D" id="3.90.70.10">
    <property type="entry name" value="Cysteine proteinases"/>
    <property type="match status" value="1"/>
</dbReference>
<dbReference type="GO" id="GO:0005829">
    <property type="term" value="C:cytosol"/>
    <property type="evidence" value="ECO:0007669"/>
    <property type="project" value="TreeGrafter"/>
</dbReference>
<evidence type="ECO:0000259" key="2">
    <source>
        <dbReference type="PROSITE" id="PS50235"/>
    </source>
</evidence>
<dbReference type="InterPro" id="IPR038765">
    <property type="entry name" value="Papain-like_cys_pep_sf"/>
</dbReference>
<dbReference type="SUPFAM" id="SSF54001">
    <property type="entry name" value="Cysteine proteinases"/>
    <property type="match status" value="1"/>
</dbReference>
<dbReference type="PANTHER" id="PTHR24006:SF827">
    <property type="entry name" value="UBIQUITIN CARBOXYL-TERMINAL HYDROLASE 34"/>
    <property type="match status" value="1"/>
</dbReference>
<dbReference type="GO" id="GO:0005634">
    <property type="term" value="C:nucleus"/>
    <property type="evidence" value="ECO:0007669"/>
    <property type="project" value="TreeGrafter"/>
</dbReference>
<dbReference type="PROSITE" id="PS50235">
    <property type="entry name" value="USP_3"/>
    <property type="match status" value="1"/>
</dbReference>
<dbReference type="InterPro" id="IPR028889">
    <property type="entry name" value="USP"/>
</dbReference>
<comment type="caution">
    <text evidence="3">The sequence shown here is derived from an EMBL/GenBank/DDBJ whole genome shotgun (WGS) entry which is preliminary data.</text>
</comment>
<dbReference type="EMBL" id="LSBH01000001">
    <property type="protein sequence ID" value="OAQ87132.1"/>
    <property type="molecule type" value="Genomic_DNA"/>
</dbReference>
<dbReference type="Pfam" id="PF00443">
    <property type="entry name" value="UCH"/>
    <property type="match status" value="1"/>
</dbReference>
<evidence type="ECO:0000313" key="3">
    <source>
        <dbReference type="EMBL" id="OAQ87132.1"/>
    </source>
</evidence>
<accession>A0A179HB32</accession>
<dbReference type="InterPro" id="IPR018200">
    <property type="entry name" value="USP_CS"/>
</dbReference>
<dbReference type="FunFam" id="3.90.70.10:FF:000136">
    <property type="entry name" value="Ubiquitin C-terminal hydrolase, putative"/>
    <property type="match status" value="1"/>
</dbReference>
<dbReference type="PANTHER" id="PTHR24006">
    <property type="entry name" value="UBIQUITIN CARBOXYL-TERMINAL HYDROLASE"/>
    <property type="match status" value="1"/>
</dbReference>
<dbReference type="CDD" id="cd02659">
    <property type="entry name" value="peptidase_C19C"/>
    <property type="match status" value="1"/>
</dbReference>
<feature type="region of interest" description="Disordered" evidence="1">
    <location>
        <begin position="1"/>
        <end position="177"/>
    </location>
</feature>
<feature type="domain" description="USP" evidence="2">
    <location>
        <begin position="1629"/>
        <end position="1957"/>
    </location>
</feature>
<dbReference type="PROSITE" id="PS00973">
    <property type="entry name" value="USP_2"/>
    <property type="match status" value="1"/>
</dbReference>
<organism evidence="3 4">
    <name type="scientific">Purpureocillium lilacinum</name>
    <name type="common">Paecilomyces lilacinus</name>
    <dbReference type="NCBI Taxonomy" id="33203"/>
    <lineage>
        <taxon>Eukaryota</taxon>
        <taxon>Fungi</taxon>
        <taxon>Dikarya</taxon>
        <taxon>Ascomycota</taxon>
        <taxon>Pezizomycotina</taxon>
        <taxon>Sordariomycetes</taxon>
        <taxon>Hypocreomycetidae</taxon>
        <taxon>Hypocreales</taxon>
        <taxon>Ophiocordycipitaceae</taxon>
        <taxon>Purpureocillium</taxon>
    </lineage>
</organism>
<dbReference type="InterPro" id="IPR021905">
    <property type="entry name" value="DUF3517"/>
</dbReference>
<sequence length="2599" mass="290708">MAPGSPSFTSASELPEEASSPEHPSTRPNPFDDGEISSRKRRRTSASGSPTASLDTVNPVHDASSSTTLEGEQSRSGSAMAVDEKPATPRTPEQRQASLEPPPSRVTINLRRRSESASPPGSPASLEPRSEVDPTPPESVDIRRDARTPGEETAEAPPADSGSTPSSRLGASPPVEVIPINETDEVHAGSEGEMEMDISAASSAAGAVDDIQQVADPTAQFPYCLPPERLSVTLQRLADYFSSNKIMDGHVFDDVVTWLNDYLKFAKQSDPLVVLESRIIHRDFWHAFPQAVASLLPRTWELLRNPILRHRLLSLYAAFARLTAHNIALDTMALRSSPPAEGVSAPTILAPAYIQQLRNTVSSLDCQPDPFNESVSEPGWNPANLEAHLVRILHDSPAGCAKGLAELVDALASAVSRWPKLADNFAALSWALKDHTRAALRTSNESQDEDACANSDLAACHLMMETMSTSLMAVIDKHIASLNPECASTTIQNLAEVLPLSLRSGSQEAKGRLMSHRIRHPSLSPNIACEAIAWEWKVDALEKLVRSSQMHIRMAGVTTLCTHLIKLWKRFNERAEYCSLDLVQHLAGYLLQTGLIDYILGGSCHPEIIVESANIIGFLVVTKTYHAEHSDQIWHGLTSSQDPRVVDALRRVHNTLLALFDLAELLRICQKFQSLPLERFSAPVRMALDSTLCETMRRCDEDRSTLPSQPYVLCLRLLRDSSVMSHDSQIVDREVQHLAMQKFKELLGYGPDADGRAQLYQSCILDIASKSTTTLGSLWCLSMAIRNETVTQMQVLTEHHDLAKLLVEELEHAGLTDRSGAGCAVFSGIINHPRREFVTNLIQLQPESIDNDLGPRLWDLLVGSKSTCSDDRRAGWHIILGTSRRTSFRNTFLETCFASFLPTLPTEYLCDGVLEFVREKLQCFSNEGGTILDDETPVVRTAIEQLWRLILEAEDSTLVIQAISTLTLGVYLEGGSITGHPSPHAQRMHLALVSRCLDQLKRAADVLKRSLGDASSSDDNSMAIVISDVETAKQERVFTRSLQLLRFFLKKYQSKPNFAVADLRSFMSRTPDRVEGDSAQLKYQSFDGDEQTDIMPLNIGKLNTVSSLLASLREETGFDNYRAYYRGRQLMPVEEDICKSLQELDIQDGFIIVKREENYSSSPRRIKPGSLPLEVEVLAHFEELWDYLSMEERIAGEIYDFIVNIPADGYIMSQFDSDSTSSYKELFLPGQPFKSLYAIHALTEYVESARRTTSEASLAQSPEETPTSNGQDEVLHRALRLIVQALSDPDVLAGTSTSLKMRVASALMQTFVKLTQGTHRSSASEVGCNPTNGPPPKRLVELLSNAVECQGDAGLPLIASTCIAILRLGQSDQPFWADMAQDPVFRDLIQTLVLYNPRRATRMTVVELLENFVDADVSPYDGQDDGAMSSDQSEVPGLARYLWSVVSELIRDAVGLPHQCHELFKLLRKLLFHLGGQVDLEGLASQVSKLLLKHETIEHLSQQDPSDPVVAGLATLLQLCLNGDPALATSEIWPENFIRRIFSRHLFPEQVKEGALLVSRVILNTDTRAKLYDIVFRLASKDYDELNGVLNLLNRLVPFYEDEDDEPYLYDLPQQFDRFKAIRSPCGYAGLRNLSNTCYLNSLLTQLYMNANFRQFILSVNTEDPSDTQELLFHTQNVFGFLQESYRRYVDPIAFVSAIKTYDDTMIDIYNQMDVDEFYNLLFDRWEGQFPLAEDRKKLRSFYGGQLVQQVKSKECEHISERLEPFSAIQCDIKGNGTLEESLQAYVGGEVMDGDNKYKCSTCDRHVDAVKRACLKDVPDNVIFHLKRFDFNLRTLQRSKINDHFSFPRKINLRPYTIEHLSDPDAAAEEDIFELVGVLVHTGTAESGHYYSYIRERPCPLGVDSWVEFNDDIVTPWDPSHLANATFGGPDHRAAYETNGMVYDKAYSAYMLFYQRSSSMEMQQTAMTTQNQSAPLRVALPAPLQEHIVAENTVILRRHCLFDPSHTIFVQSCFNRSKQVERQLVSPESRGHELQSLGMEVALAHLDQIVSRTKDTPFFTGYSGSLQDAISDCPRCALEFIEYFTLRHSAYRALLQRSPEQNVRAFAGEAMIRAARKVAEELPQVYDRDGRYVAGAESIANGHDMSEHGRLALNGDPARQSVLRGMVMLFNHLWQFFQFHLRSWDEVFGTMLAFAKLGPREAVALLSEDFLERLLRIIAADASSNLTANYARMLTTILRRGTRAPSYDAIIALIDHLMAQLQPAFGAEFIVEDASDRLDQETPVPWTSEEVQIVHDEPVGRVGSLFVEKLLSIDQAWEPTKSIVGRLSTMGTYMEVKILETLCRNLQVDSVNPHIDAFLKGAERYIESTQATKHAEVLIRHICDQARKLQNYEGVAFLSFVRLAMRSQQPDEVAAKFRKSYCRELIPSWAPFLLVYPDADTRHEAEQLIEEEILEPWLAHPSQGEGSADEIDDTDTVADSESLDEVVRQLAKQCLVYLREVHIKRRIRIERQAAYCILRVVGKCAPQPGSAEGPRFDEDIMFSAIQSEIVEPLQRLMVDEADDDVSDWEGASCASSEAMEANIGISMEAVGHFIEPDTA</sequence>
<dbReference type="SUPFAM" id="SSF48371">
    <property type="entry name" value="ARM repeat"/>
    <property type="match status" value="1"/>
</dbReference>
<name>A0A179HB32_PURLI</name>
<reference evidence="3 4" key="1">
    <citation type="submission" date="2016-01" db="EMBL/GenBank/DDBJ databases">
        <title>Biosynthesis of antibiotic leucinostatins and their inhibition on Phytophthora in bio-control Purpureocillium lilacinum.</title>
        <authorList>
            <person name="Wang G."/>
            <person name="Liu Z."/>
            <person name="Lin R."/>
            <person name="Li E."/>
            <person name="Mao Z."/>
            <person name="Ling J."/>
            <person name="Yin W."/>
            <person name="Xie B."/>
        </authorList>
    </citation>
    <scope>NUCLEOTIDE SEQUENCE [LARGE SCALE GENOMIC DNA]</scope>
    <source>
        <strain evidence="3">PLBJ-1</strain>
    </source>
</reference>
<feature type="compositionally biased region" description="Low complexity" evidence="1">
    <location>
        <begin position="116"/>
        <end position="127"/>
    </location>
</feature>
<dbReference type="InterPro" id="IPR016024">
    <property type="entry name" value="ARM-type_fold"/>
</dbReference>
<dbReference type="Pfam" id="PF12030">
    <property type="entry name" value="DUF3517"/>
    <property type="match status" value="1"/>
</dbReference>
<feature type="compositionally biased region" description="Polar residues" evidence="1">
    <location>
        <begin position="63"/>
        <end position="77"/>
    </location>
</feature>
<gene>
    <name evidence="3" type="ORF">VFPBJ_01172</name>
</gene>
<dbReference type="InterPro" id="IPR050164">
    <property type="entry name" value="Peptidase_C19"/>
</dbReference>
<evidence type="ECO:0000313" key="4">
    <source>
        <dbReference type="Proteomes" id="UP000078240"/>
    </source>
</evidence>
<dbReference type="Proteomes" id="UP000078240">
    <property type="component" value="Unassembled WGS sequence"/>
</dbReference>
<feature type="compositionally biased region" description="Low complexity" evidence="1">
    <location>
        <begin position="10"/>
        <end position="23"/>
    </location>
</feature>
<evidence type="ECO:0000256" key="1">
    <source>
        <dbReference type="SAM" id="MobiDB-lite"/>
    </source>
</evidence>
<proteinExistence type="predicted"/>
<keyword evidence="3" id="KW-0378">Hydrolase</keyword>
<dbReference type="GO" id="GO:0004843">
    <property type="term" value="F:cysteine-type deubiquitinase activity"/>
    <property type="evidence" value="ECO:0007669"/>
    <property type="project" value="InterPro"/>
</dbReference>